<dbReference type="EMBL" id="PZKE01000001">
    <property type="protein sequence ID" value="PTE16300.1"/>
    <property type="molecule type" value="Genomic_DNA"/>
</dbReference>
<evidence type="ECO:0000259" key="3">
    <source>
        <dbReference type="PROSITE" id="PS51462"/>
    </source>
</evidence>
<comment type="caution">
    <text evidence="4">The sequence shown here is derived from an EMBL/GenBank/DDBJ whole genome shotgun (WGS) entry which is preliminary data.</text>
</comment>
<accession>A0A2T4JEF9</accession>
<evidence type="ECO:0000256" key="2">
    <source>
        <dbReference type="ARBA" id="ARBA00022801"/>
    </source>
</evidence>
<dbReference type="PROSITE" id="PS00893">
    <property type="entry name" value="NUDIX_BOX"/>
    <property type="match status" value="1"/>
</dbReference>
<dbReference type="Gene3D" id="3.90.79.10">
    <property type="entry name" value="Nucleoside Triphosphate Pyrophosphohydrolase"/>
    <property type="match status" value="1"/>
</dbReference>
<evidence type="ECO:0000313" key="5">
    <source>
        <dbReference type="Proteomes" id="UP000241362"/>
    </source>
</evidence>
<dbReference type="GO" id="GO:0016787">
    <property type="term" value="F:hydrolase activity"/>
    <property type="evidence" value="ECO:0007669"/>
    <property type="project" value="UniProtKB-KW"/>
</dbReference>
<dbReference type="InterPro" id="IPR020084">
    <property type="entry name" value="NUDIX_hydrolase_CS"/>
</dbReference>
<reference evidence="4 5" key="1">
    <citation type="submission" date="2018-03" db="EMBL/GenBank/DDBJ databases">
        <title>Rhodobacter blasticus.</title>
        <authorList>
            <person name="Meyer T.E."/>
            <person name="Miller S."/>
            <person name="Lodha T."/>
            <person name="Gandham S."/>
            <person name="Chintalapati S."/>
            <person name="Chintalapati V.R."/>
        </authorList>
    </citation>
    <scope>NUCLEOTIDE SEQUENCE [LARGE SCALE GENOMIC DNA]</scope>
    <source>
        <strain evidence="4 5">DSM 2131</strain>
    </source>
</reference>
<sequence length="147" mass="15813">MTTPEGGYPGFTGAKAALFCGPAVLALHRDDRPGLPWRGMWDLPGGGREGDEGPEACLLRELAEEFGLTLPASRLERRWLLPGMADPTKTAVFFAGRIIADEVAAVRFGKEGQGWALMPVAEFLTRPDAVPFLQDRLRFALAAGFGG</sequence>
<dbReference type="SUPFAM" id="SSF55811">
    <property type="entry name" value="Nudix"/>
    <property type="match status" value="1"/>
</dbReference>
<evidence type="ECO:0000313" key="4">
    <source>
        <dbReference type="EMBL" id="PTE16300.1"/>
    </source>
</evidence>
<keyword evidence="5" id="KW-1185">Reference proteome</keyword>
<dbReference type="RefSeq" id="WP_107671465.1">
    <property type="nucleotide sequence ID" value="NZ_PZKE01000001.1"/>
</dbReference>
<dbReference type="AlphaFoldDB" id="A0A2T4JEF9"/>
<dbReference type="Pfam" id="PF00293">
    <property type="entry name" value="NUDIX"/>
    <property type="match status" value="1"/>
</dbReference>
<proteinExistence type="predicted"/>
<dbReference type="InterPro" id="IPR000086">
    <property type="entry name" value="NUDIX_hydrolase_dom"/>
</dbReference>
<dbReference type="InterPro" id="IPR015797">
    <property type="entry name" value="NUDIX_hydrolase-like_dom_sf"/>
</dbReference>
<protein>
    <submittedName>
        <fullName evidence="4">DNA mismatch repair protein MutT</fullName>
    </submittedName>
</protein>
<dbReference type="PANTHER" id="PTHR43046:SF14">
    <property type="entry name" value="MUTT_NUDIX FAMILY PROTEIN"/>
    <property type="match status" value="1"/>
</dbReference>
<comment type="cofactor">
    <cofactor evidence="1">
        <name>Mg(2+)</name>
        <dbReference type="ChEBI" id="CHEBI:18420"/>
    </cofactor>
</comment>
<dbReference type="Proteomes" id="UP000241362">
    <property type="component" value="Unassembled WGS sequence"/>
</dbReference>
<dbReference type="CDD" id="cd04682">
    <property type="entry name" value="NUDIX_Hydrolase"/>
    <property type="match status" value="1"/>
</dbReference>
<keyword evidence="2" id="KW-0378">Hydrolase</keyword>
<dbReference type="PROSITE" id="PS51462">
    <property type="entry name" value="NUDIX"/>
    <property type="match status" value="1"/>
</dbReference>
<dbReference type="PANTHER" id="PTHR43046">
    <property type="entry name" value="GDP-MANNOSE MANNOSYL HYDROLASE"/>
    <property type="match status" value="1"/>
</dbReference>
<name>A0A2T4JEF9_FUSBL</name>
<gene>
    <name evidence="4" type="ORF">C5F44_00065</name>
</gene>
<organism evidence="4 5">
    <name type="scientific">Fuscovulum blasticum DSM 2131</name>
    <dbReference type="NCBI Taxonomy" id="1188250"/>
    <lineage>
        <taxon>Bacteria</taxon>
        <taxon>Pseudomonadati</taxon>
        <taxon>Pseudomonadota</taxon>
        <taxon>Alphaproteobacteria</taxon>
        <taxon>Rhodobacterales</taxon>
        <taxon>Paracoccaceae</taxon>
        <taxon>Pseudogemmobacter</taxon>
    </lineage>
</organism>
<feature type="domain" description="Nudix hydrolase" evidence="3">
    <location>
        <begin position="9"/>
        <end position="142"/>
    </location>
</feature>
<evidence type="ECO:0000256" key="1">
    <source>
        <dbReference type="ARBA" id="ARBA00001946"/>
    </source>
</evidence>